<dbReference type="InterPro" id="IPR022742">
    <property type="entry name" value="Hydrolase_4"/>
</dbReference>
<sequence length="280" mass="30440">MRRAQPEAFHLPAPDGFRFCVAWQPPAGVVRRGAVVHVPAFAEEMNKSRRMVALQARAWAEQGWTVLVPDLRGCGDSAGDSGDASWDDWLEDVRRAFDWTRAQGNGPVWLWGLRHGALLATAAAMRFGLACGLYLWQPVANGKQHLQQFLRLQSMAHVVGKAKDERAPGPDQILQAGGLVEIAGYRLSPALAEGMRAATLTLPPTARSLCWLQLGPGDDAGPTPAAERLSRACEEAGRGFMFERIATPSFWQTQEIEVSEALTVAGCRLLAMESAEALCP</sequence>
<evidence type="ECO:0000259" key="1">
    <source>
        <dbReference type="Pfam" id="PF12146"/>
    </source>
</evidence>
<dbReference type="RefSeq" id="WP_162851690.1">
    <property type="nucleotide sequence ID" value="NZ_SNVV01000004.1"/>
</dbReference>
<accession>A0A4R6E798</accession>
<dbReference type="NCBIfam" id="TIGR03101">
    <property type="entry name" value="hydr2_PEP"/>
    <property type="match status" value="1"/>
</dbReference>
<comment type="caution">
    <text evidence="2">The sequence shown here is derived from an EMBL/GenBank/DDBJ whole genome shotgun (WGS) entry which is preliminary data.</text>
</comment>
<keyword evidence="3" id="KW-1185">Reference proteome</keyword>
<dbReference type="SUPFAM" id="SSF53474">
    <property type="entry name" value="alpha/beta-Hydrolases"/>
    <property type="match status" value="1"/>
</dbReference>
<feature type="domain" description="Serine aminopeptidase S33" evidence="1">
    <location>
        <begin position="32"/>
        <end position="162"/>
    </location>
</feature>
<dbReference type="Pfam" id="PF12146">
    <property type="entry name" value="Hydrolase_4"/>
    <property type="match status" value="1"/>
</dbReference>
<evidence type="ECO:0000313" key="2">
    <source>
        <dbReference type="EMBL" id="TDN53837.1"/>
    </source>
</evidence>
<name>A0A4R6E798_9RHOO</name>
<keyword evidence="2" id="KW-0378">Hydrolase</keyword>
<protein>
    <submittedName>
        <fullName evidence="2">Exosortase A-associated hydrolase 2</fullName>
    </submittedName>
</protein>
<gene>
    <name evidence="2" type="ORF">C7389_104191</name>
</gene>
<dbReference type="InterPro" id="IPR029058">
    <property type="entry name" value="AB_hydrolase_fold"/>
</dbReference>
<organism evidence="2 3">
    <name type="scientific">Azoarcus indigens</name>
    <dbReference type="NCBI Taxonomy" id="29545"/>
    <lineage>
        <taxon>Bacteria</taxon>
        <taxon>Pseudomonadati</taxon>
        <taxon>Pseudomonadota</taxon>
        <taxon>Betaproteobacteria</taxon>
        <taxon>Rhodocyclales</taxon>
        <taxon>Zoogloeaceae</taxon>
        <taxon>Azoarcus</taxon>
    </lineage>
</organism>
<dbReference type="AlphaFoldDB" id="A0A4R6E798"/>
<dbReference type="EMBL" id="SNVV01000004">
    <property type="protein sequence ID" value="TDN53837.1"/>
    <property type="molecule type" value="Genomic_DNA"/>
</dbReference>
<evidence type="ECO:0000313" key="3">
    <source>
        <dbReference type="Proteomes" id="UP000295129"/>
    </source>
</evidence>
<dbReference type="GO" id="GO:0016787">
    <property type="term" value="F:hydrolase activity"/>
    <property type="evidence" value="ECO:0007669"/>
    <property type="project" value="UniProtKB-KW"/>
</dbReference>
<proteinExistence type="predicted"/>
<dbReference type="Gene3D" id="3.40.50.1820">
    <property type="entry name" value="alpha/beta hydrolase"/>
    <property type="match status" value="1"/>
</dbReference>
<dbReference type="InterPro" id="IPR017532">
    <property type="entry name" value="Hydrolase-2_PEP"/>
</dbReference>
<dbReference type="Proteomes" id="UP000295129">
    <property type="component" value="Unassembled WGS sequence"/>
</dbReference>
<reference evidence="2 3" key="1">
    <citation type="submission" date="2019-03" db="EMBL/GenBank/DDBJ databases">
        <title>Genomic Encyclopedia of Type Strains, Phase IV (KMG-IV): sequencing the most valuable type-strain genomes for metagenomic binning, comparative biology and taxonomic classification.</title>
        <authorList>
            <person name="Goeker M."/>
        </authorList>
    </citation>
    <scope>NUCLEOTIDE SEQUENCE [LARGE SCALE GENOMIC DNA]</scope>
    <source>
        <strain evidence="2 3">DSM 12121</strain>
    </source>
</reference>